<evidence type="ECO:0000313" key="3">
    <source>
        <dbReference type="Proteomes" id="UP000254919"/>
    </source>
</evidence>
<keyword evidence="1" id="KW-1133">Transmembrane helix</keyword>
<evidence type="ECO:0000313" key="2">
    <source>
        <dbReference type="EMBL" id="SUE40938.1"/>
    </source>
</evidence>
<dbReference type="AlphaFoldDB" id="A0A379N1F1"/>
<keyword evidence="1" id="KW-0472">Membrane</keyword>
<organism evidence="2 3">
    <name type="scientific">Roseomonas mucosa</name>
    <dbReference type="NCBI Taxonomy" id="207340"/>
    <lineage>
        <taxon>Bacteria</taxon>
        <taxon>Pseudomonadati</taxon>
        <taxon>Pseudomonadota</taxon>
        <taxon>Alphaproteobacteria</taxon>
        <taxon>Acetobacterales</taxon>
        <taxon>Roseomonadaceae</taxon>
        <taxon>Roseomonas</taxon>
    </lineage>
</organism>
<protein>
    <submittedName>
        <fullName evidence="2">Uncharacterized protein</fullName>
    </submittedName>
</protein>
<dbReference type="Proteomes" id="UP000254919">
    <property type="component" value="Unassembled WGS sequence"/>
</dbReference>
<evidence type="ECO:0000256" key="1">
    <source>
        <dbReference type="SAM" id="Phobius"/>
    </source>
</evidence>
<proteinExistence type="predicted"/>
<sequence>MVRLPDPLALSTGVVPRLILAIGLSGLLWLGVAWAMSDEPVPSDIAPVSGGQP</sequence>
<reference evidence="2 3" key="1">
    <citation type="submission" date="2018-06" db="EMBL/GenBank/DDBJ databases">
        <authorList>
            <consortium name="Pathogen Informatics"/>
            <person name="Doyle S."/>
        </authorList>
    </citation>
    <scope>NUCLEOTIDE SEQUENCE [LARGE SCALE GENOMIC DNA]</scope>
    <source>
        <strain evidence="2 3">NCTC13291</strain>
    </source>
</reference>
<feature type="transmembrane region" description="Helical" evidence="1">
    <location>
        <begin position="14"/>
        <end position="35"/>
    </location>
</feature>
<name>A0A379N1F1_9PROT</name>
<dbReference type="GeneID" id="99633556"/>
<accession>A0A379N1F1</accession>
<dbReference type="EMBL" id="UGVN01000001">
    <property type="protein sequence ID" value="SUE40938.1"/>
    <property type="molecule type" value="Genomic_DNA"/>
</dbReference>
<dbReference type="RefSeq" id="WP_019459718.1">
    <property type="nucleotide sequence ID" value="NZ_AP031462.1"/>
</dbReference>
<gene>
    <name evidence="2" type="ORF">NCTC13291_02512</name>
</gene>
<keyword evidence="1" id="KW-0812">Transmembrane</keyword>